<dbReference type="EMBL" id="AY634228">
    <property type="protein sequence ID" value="AAT48687.1"/>
    <property type="molecule type" value="Genomic_DNA"/>
</dbReference>
<keyword evidence="5" id="KW-0378">Hydrolase</keyword>
<evidence type="ECO:0000256" key="7">
    <source>
        <dbReference type="SAM" id="MobiDB-lite"/>
    </source>
</evidence>
<organism evidence="9">
    <name type="scientific">Oikopleura dioica</name>
    <name type="common">Tunicate</name>
    <dbReference type="NCBI Taxonomy" id="34765"/>
    <lineage>
        <taxon>Eukaryota</taxon>
        <taxon>Metazoa</taxon>
        <taxon>Chordata</taxon>
        <taxon>Tunicata</taxon>
        <taxon>Appendicularia</taxon>
        <taxon>Copelata</taxon>
        <taxon>Oikopleuridae</taxon>
        <taxon>Oikopleura</taxon>
    </lineage>
</organism>
<feature type="compositionally biased region" description="Basic and acidic residues" evidence="7">
    <location>
        <begin position="659"/>
        <end position="672"/>
    </location>
</feature>
<keyword evidence="6" id="KW-0695">RNA-directed DNA polymerase</keyword>
<evidence type="ECO:0000256" key="6">
    <source>
        <dbReference type="ARBA" id="ARBA00022918"/>
    </source>
</evidence>
<dbReference type="PANTHER" id="PTHR37984">
    <property type="entry name" value="PROTEIN CBG26694"/>
    <property type="match status" value="1"/>
</dbReference>
<name>Q6GV71_OIKDI</name>
<evidence type="ECO:0000256" key="1">
    <source>
        <dbReference type="ARBA" id="ARBA00022679"/>
    </source>
</evidence>
<proteinExistence type="predicted"/>
<dbReference type="PROSITE" id="PS50994">
    <property type="entry name" value="INTEGRASE"/>
    <property type="match status" value="1"/>
</dbReference>
<evidence type="ECO:0000256" key="5">
    <source>
        <dbReference type="ARBA" id="ARBA00022801"/>
    </source>
</evidence>
<dbReference type="GO" id="GO:0004519">
    <property type="term" value="F:endonuclease activity"/>
    <property type="evidence" value="ECO:0007669"/>
    <property type="project" value="UniProtKB-KW"/>
</dbReference>
<sequence length="672" mass="75665">LIISDASIKFKAAALGNREYDSNTDELSNVTISSYYSSAFTEVETWLSSRSRELLSVAAALNNFSSLFKDCTRILVLCDHKSLSGINHSPKLPATSETRVRLAYARILSYQNLTILYRKGQDPLLRVADGLSRVNINDKPIKCEKFEKSAFHPKVYIRSTAKNNKNGKNTAIKAKPTVSSILPAPTVRTAEKSEAKAGKEEGEQDQISWITKLIEEGQKSCEKLQKIRENIDKEERYRIRSNLLQMMRKQKYWTIIPESSHHIVKTIHDLSLHPSAKNMTKMLKNSQIWVVNLKKALETIRGNCITCAAKTSRRKESIKTCIEPSLSAFEHVFTDTIAFSVGKSQIFFQSFLDLFSKHGTLHRLANKQAITVARSTQRFILRYGLQNRATLTTDCGTEFINSVMENLAQIHGIRLSKTSPTNSSGNRVERLHKSVRALLTNPLTLTNISDSVEIAVSTYNSMPSEALDGFSPLEVLLGTPVKALIAQDTDPTSRETTVAERIDKIRANHQSVAKFHMLKFDEIGDFEKSGLKVGDYVMLADVKTFGHQGNKGPWKIIKKSPRNAYTIEDPLIGNQLVRPGKRLVRLRLTSDEKSEYDSRKPLVRDRNDITRSPKNPEFSIFNLGKLLENLNPEKDKKSVEQTDRWNNPSKVQDSGKGFPDSEPREDRSGGSH</sequence>
<dbReference type="AlphaFoldDB" id="Q6GV71"/>
<dbReference type="InterPro" id="IPR036397">
    <property type="entry name" value="RNaseH_sf"/>
</dbReference>
<gene>
    <name evidence="9" type="primary">pol</name>
</gene>
<dbReference type="InterPro" id="IPR041373">
    <property type="entry name" value="RT_RNaseH"/>
</dbReference>
<feature type="compositionally biased region" description="Basic and acidic residues" evidence="7">
    <location>
        <begin position="631"/>
        <end position="643"/>
    </location>
</feature>
<feature type="region of interest" description="Disordered" evidence="7">
    <location>
        <begin position="631"/>
        <end position="672"/>
    </location>
</feature>
<feature type="domain" description="Integrase catalytic" evidence="8">
    <location>
        <begin position="320"/>
        <end position="480"/>
    </location>
</feature>
<reference evidence="9" key="1">
    <citation type="journal article" date="2004" name="Mol. Biol. Evol.">
        <title>Retroelement dynamics and a novel type of chordate retrovirus-like element in the miniature genome of the tunicate Oikopleura dioica.</title>
        <authorList>
            <person name="Volff J.N."/>
            <person name="Lehrach H."/>
            <person name="Reinhardt R."/>
            <person name="Chourrout D."/>
        </authorList>
    </citation>
    <scope>NUCLEOTIDE SEQUENCE</scope>
</reference>
<keyword evidence="4" id="KW-0255">Endonuclease</keyword>
<feature type="non-terminal residue" evidence="9">
    <location>
        <position position="1"/>
    </location>
</feature>
<evidence type="ECO:0000256" key="2">
    <source>
        <dbReference type="ARBA" id="ARBA00022695"/>
    </source>
</evidence>
<dbReference type="GO" id="GO:0003676">
    <property type="term" value="F:nucleic acid binding"/>
    <property type="evidence" value="ECO:0007669"/>
    <property type="project" value="InterPro"/>
</dbReference>
<dbReference type="Pfam" id="PF17917">
    <property type="entry name" value="RT_RNaseH"/>
    <property type="match status" value="1"/>
</dbReference>
<keyword evidence="3" id="KW-0540">Nuclease</keyword>
<dbReference type="GO" id="GO:0016787">
    <property type="term" value="F:hydrolase activity"/>
    <property type="evidence" value="ECO:0007669"/>
    <property type="project" value="UniProtKB-KW"/>
</dbReference>
<keyword evidence="1" id="KW-0808">Transferase</keyword>
<dbReference type="Pfam" id="PF00665">
    <property type="entry name" value="rve"/>
    <property type="match status" value="1"/>
</dbReference>
<evidence type="ECO:0000313" key="9">
    <source>
        <dbReference type="EMBL" id="AAT48687.1"/>
    </source>
</evidence>
<dbReference type="Gene3D" id="3.30.420.10">
    <property type="entry name" value="Ribonuclease H-like superfamily/Ribonuclease H"/>
    <property type="match status" value="1"/>
</dbReference>
<dbReference type="InterPro" id="IPR012337">
    <property type="entry name" value="RNaseH-like_sf"/>
</dbReference>
<dbReference type="PANTHER" id="PTHR37984:SF5">
    <property type="entry name" value="PROTEIN NYNRIN-LIKE"/>
    <property type="match status" value="1"/>
</dbReference>
<accession>Q6GV71</accession>
<evidence type="ECO:0000259" key="8">
    <source>
        <dbReference type="PROSITE" id="PS50994"/>
    </source>
</evidence>
<dbReference type="GO" id="GO:0015074">
    <property type="term" value="P:DNA integration"/>
    <property type="evidence" value="ECO:0007669"/>
    <property type="project" value="InterPro"/>
</dbReference>
<evidence type="ECO:0000256" key="4">
    <source>
        <dbReference type="ARBA" id="ARBA00022759"/>
    </source>
</evidence>
<protein>
    <submittedName>
        <fullName evidence="9">Pol protein</fullName>
    </submittedName>
</protein>
<feature type="region of interest" description="Disordered" evidence="7">
    <location>
        <begin position="594"/>
        <end position="615"/>
    </location>
</feature>
<dbReference type="SUPFAM" id="SSF53098">
    <property type="entry name" value="Ribonuclease H-like"/>
    <property type="match status" value="1"/>
</dbReference>
<dbReference type="Gene3D" id="1.10.340.70">
    <property type="match status" value="1"/>
</dbReference>
<keyword evidence="2" id="KW-0548">Nucleotidyltransferase</keyword>
<feature type="compositionally biased region" description="Basic and acidic residues" evidence="7">
    <location>
        <begin position="594"/>
        <end position="611"/>
    </location>
</feature>
<dbReference type="InterPro" id="IPR050951">
    <property type="entry name" value="Retrovirus_Pol_polyprotein"/>
</dbReference>
<dbReference type="GO" id="GO:0003964">
    <property type="term" value="F:RNA-directed DNA polymerase activity"/>
    <property type="evidence" value="ECO:0007669"/>
    <property type="project" value="UniProtKB-KW"/>
</dbReference>
<dbReference type="InterPro" id="IPR001584">
    <property type="entry name" value="Integrase_cat-core"/>
</dbReference>
<reference evidence="9" key="2">
    <citation type="submission" date="2004-05" db="EMBL/GenBank/DDBJ databases">
        <authorList>
            <person name="Volff J.-N."/>
            <person name="Lehrach H."/>
            <person name="Reinhardt R."/>
            <person name="Chourrout D."/>
        </authorList>
    </citation>
    <scope>NUCLEOTIDE SEQUENCE</scope>
</reference>
<evidence type="ECO:0000256" key="3">
    <source>
        <dbReference type="ARBA" id="ARBA00022722"/>
    </source>
</evidence>